<evidence type="ECO:0000313" key="3">
    <source>
        <dbReference type="EMBL" id="CAB4641864.1"/>
    </source>
</evidence>
<accession>A0A6J6EV55</accession>
<feature type="compositionally biased region" description="Polar residues" evidence="1">
    <location>
        <begin position="13"/>
        <end position="29"/>
    </location>
</feature>
<name>A0A6J6EV55_9ZZZZ</name>
<organism evidence="2">
    <name type="scientific">freshwater metagenome</name>
    <dbReference type="NCBI Taxonomy" id="449393"/>
    <lineage>
        <taxon>unclassified sequences</taxon>
        <taxon>metagenomes</taxon>
        <taxon>ecological metagenomes</taxon>
    </lineage>
</organism>
<dbReference type="AlphaFoldDB" id="A0A6J6EV55"/>
<proteinExistence type="predicted"/>
<sequence length="47" mass="4810">MTSAVDFLPQDGQGVSLNEALHSSRSPGPSLSVGAAEIPGINDRYPA</sequence>
<reference evidence="2" key="1">
    <citation type="submission" date="2020-05" db="EMBL/GenBank/DDBJ databases">
        <authorList>
            <person name="Chiriac C."/>
            <person name="Salcher M."/>
            <person name="Ghai R."/>
            <person name="Kavagutti S V."/>
        </authorList>
    </citation>
    <scope>NUCLEOTIDE SEQUENCE</scope>
</reference>
<protein>
    <submittedName>
        <fullName evidence="2">Unannotated protein</fullName>
    </submittedName>
</protein>
<gene>
    <name evidence="2" type="ORF">UFOPK1684_01335</name>
    <name evidence="3" type="ORF">UFOPK2158_00666</name>
</gene>
<feature type="region of interest" description="Disordered" evidence="1">
    <location>
        <begin position="1"/>
        <end position="47"/>
    </location>
</feature>
<evidence type="ECO:0000256" key="1">
    <source>
        <dbReference type="SAM" id="MobiDB-lite"/>
    </source>
</evidence>
<evidence type="ECO:0000313" key="2">
    <source>
        <dbReference type="EMBL" id="CAB4580066.1"/>
    </source>
</evidence>
<dbReference type="EMBL" id="CAEZVY010000057">
    <property type="protein sequence ID" value="CAB4641864.1"/>
    <property type="molecule type" value="Genomic_DNA"/>
</dbReference>
<dbReference type="EMBL" id="CAEZTM010000084">
    <property type="protein sequence ID" value="CAB4580066.1"/>
    <property type="molecule type" value="Genomic_DNA"/>
</dbReference>